<accession>A0ABS0B514</accession>
<sequence length="141" mass="14555">MTSMKFRRRALTAFCVAGMLTAGVAMAQTAPPVAQTDAPPADAAQVEAAQAPANAADQTAAQGQATGQAGVAQTDGAKKEPFHRRCLQYTGSRIKAYDSTTGKRPCIAGPGSSYSKDDIDSTGQVDLGRALKQIDPAIKSN</sequence>
<evidence type="ECO:0000256" key="1">
    <source>
        <dbReference type="SAM" id="MobiDB-lite"/>
    </source>
</evidence>
<dbReference type="Proteomes" id="UP001429984">
    <property type="component" value="Unassembled WGS sequence"/>
</dbReference>
<evidence type="ECO:0000313" key="4">
    <source>
        <dbReference type="Proteomes" id="UP001429984"/>
    </source>
</evidence>
<feature type="compositionally biased region" description="Low complexity" evidence="1">
    <location>
        <begin position="33"/>
        <end position="75"/>
    </location>
</feature>
<evidence type="ECO:0000313" key="3">
    <source>
        <dbReference type="EMBL" id="MBF6023848.1"/>
    </source>
</evidence>
<keyword evidence="2" id="KW-0732">Signal</keyword>
<comment type="caution">
    <text evidence="3">The sequence shown here is derived from an EMBL/GenBank/DDBJ whole genome shotgun (WGS) entry which is preliminary data.</text>
</comment>
<protein>
    <submittedName>
        <fullName evidence="3">Uncharacterized protein</fullName>
    </submittedName>
</protein>
<feature type="signal peptide" evidence="2">
    <location>
        <begin position="1"/>
        <end position="27"/>
    </location>
</feature>
<feature type="chain" id="PRO_5046426146" evidence="2">
    <location>
        <begin position="28"/>
        <end position="141"/>
    </location>
</feature>
<organism evidence="3 4">
    <name type="scientific">Lysobacter niastensis</name>
    <dbReference type="NCBI Taxonomy" id="380629"/>
    <lineage>
        <taxon>Bacteria</taxon>
        <taxon>Pseudomonadati</taxon>
        <taxon>Pseudomonadota</taxon>
        <taxon>Gammaproteobacteria</taxon>
        <taxon>Lysobacterales</taxon>
        <taxon>Lysobacteraceae</taxon>
        <taxon>Lysobacter</taxon>
    </lineage>
</organism>
<dbReference type="EMBL" id="JADLZT010000003">
    <property type="protein sequence ID" value="MBF6023848.1"/>
    <property type="molecule type" value="Genomic_DNA"/>
</dbReference>
<feature type="region of interest" description="Disordered" evidence="1">
    <location>
        <begin position="100"/>
        <end position="120"/>
    </location>
</feature>
<feature type="region of interest" description="Disordered" evidence="1">
    <location>
        <begin position="33"/>
        <end position="84"/>
    </location>
</feature>
<name>A0ABS0B514_9GAMM</name>
<reference evidence="3 4" key="1">
    <citation type="submission" date="2020-11" db="EMBL/GenBank/DDBJ databases">
        <title>Draft Genome Sequence and Secondary Metabolite Biosynthetic Potential of the Lysobacter niastensis Type strain DSM 18481.</title>
        <authorList>
            <person name="Turrini P."/>
            <person name="Artuso I."/>
            <person name="Tescari M."/>
            <person name="Lugli G.A."/>
            <person name="Frangipani E."/>
            <person name="Ventura M."/>
            <person name="Visca P."/>
        </authorList>
    </citation>
    <scope>NUCLEOTIDE SEQUENCE [LARGE SCALE GENOMIC DNA]</scope>
    <source>
        <strain evidence="3 4">DSM 18481</strain>
    </source>
</reference>
<dbReference type="RefSeq" id="WP_194930429.1">
    <property type="nucleotide sequence ID" value="NZ_JADLZT010000003.1"/>
</dbReference>
<proteinExistence type="predicted"/>
<evidence type="ECO:0000256" key="2">
    <source>
        <dbReference type="SAM" id="SignalP"/>
    </source>
</evidence>
<keyword evidence="4" id="KW-1185">Reference proteome</keyword>
<gene>
    <name evidence="3" type="ORF">IU514_07385</name>
</gene>